<sequence>MANSQILWDTRKELSCIVLVAVFQAIAGQIHYSVPEELQKGSFVGDITKDLGMDLKQLLPDAVQIVTEGRTQYFALNLQNGYLYIKERLDREQLCPRLAPCVLKLEILVQGQLKVYTVDIAIEDINDNTPTFQAETLQLNIPESAAVGCTNTLTPQQAADKPDPLLTTDDLNIFQENLPIVQLNGGQIHYTIPEELQKGSYVGSIAEDLGLSNKELSDSNVRVISEAISGKIHYSIREEMQKGSFVGNIAMDLGMDGNHLSDHGLRIVNSKEKNYCIGPIKHKDPDDVSKKGYSCSITQSITYEKR</sequence>
<proteinExistence type="predicted"/>
<evidence type="ECO:0000256" key="1">
    <source>
        <dbReference type="ARBA" id="ARBA00004167"/>
    </source>
</evidence>
<evidence type="ECO:0000313" key="12">
    <source>
        <dbReference type="Proteomes" id="UP001142489"/>
    </source>
</evidence>
<comment type="caution">
    <text evidence="11">The sequence shown here is derived from an EMBL/GenBank/DDBJ whole genome shotgun (WGS) entry which is preliminary data.</text>
</comment>
<dbReference type="FunFam" id="2.60.40.60:FF:000006">
    <property type="entry name" value="Protocadherin alpha 2"/>
    <property type="match status" value="1"/>
</dbReference>
<dbReference type="AlphaFoldDB" id="A0A9Q0Y1C3"/>
<dbReference type="Pfam" id="PF08266">
    <property type="entry name" value="Cadherin_2"/>
    <property type="match status" value="3"/>
</dbReference>
<evidence type="ECO:0000256" key="5">
    <source>
        <dbReference type="ARBA" id="ARBA00022889"/>
    </source>
</evidence>
<keyword evidence="2" id="KW-0812">Transmembrane</keyword>
<dbReference type="GO" id="GO:0005886">
    <property type="term" value="C:plasma membrane"/>
    <property type="evidence" value="ECO:0007669"/>
    <property type="project" value="InterPro"/>
</dbReference>
<dbReference type="PANTHER" id="PTHR24028:SF234">
    <property type="entry name" value="PROTOCADHERIN GAMMA-A3"/>
    <property type="match status" value="1"/>
</dbReference>
<keyword evidence="6" id="KW-1133">Transmembrane helix</keyword>
<keyword evidence="4 9" id="KW-0106">Calcium</keyword>
<feature type="domain" description="Cadherin" evidence="10">
    <location>
        <begin position="73"/>
        <end position="132"/>
    </location>
</feature>
<gene>
    <name evidence="11" type="ORF">JRQ81_010694</name>
</gene>
<evidence type="ECO:0000256" key="6">
    <source>
        <dbReference type="ARBA" id="ARBA00022989"/>
    </source>
</evidence>
<dbReference type="CDD" id="cd11304">
    <property type="entry name" value="Cadherin_repeat"/>
    <property type="match status" value="1"/>
</dbReference>
<dbReference type="GO" id="GO:0005509">
    <property type="term" value="F:calcium ion binding"/>
    <property type="evidence" value="ECO:0007669"/>
    <property type="project" value="UniProtKB-UniRule"/>
</dbReference>
<dbReference type="PROSITE" id="PS50268">
    <property type="entry name" value="CADHERIN_2"/>
    <property type="match status" value="1"/>
</dbReference>
<dbReference type="SUPFAM" id="SSF49313">
    <property type="entry name" value="Cadherin-like"/>
    <property type="match status" value="1"/>
</dbReference>
<keyword evidence="7" id="KW-0472">Membrane</keyword>
<keyword evidence="5" id="KW-0130">Cell adhesion</keyword>
<dbReference type="PANTHER" id="PTHR24028">
    <property type="entry name" value="CADHERIN-87A"/>
    <property type="match status" value="1"/>
</dbReference>
<dbReference type="InterPro" id="IPR002126">
    <property type="entry name" value="Cadherin-like_dom"/>
</dbReference>
<evidence type="ECO:0000256" key="9">
    <source>
        <dbReference type="PROSITE-ProRule" id="PRU00043"/>
    </source>
</evidence>
<keyword evidence="12" id="KW-1185">Reference proteome</keyword>
<dbReference type="PROSITE" id="PS00232">
    <property type="entry name" value="CADHERIN_1"/>
    <property type="match status" value="1"/>
</dbReference>
<dbReference type="InterPro" id="IPR020894">
    <property type="entry name" value="Cadherin_CS"/>
</dbReference>
<evidence type="ECO:0000256" key="8">
    <source>
        <dbReference type="ARBA" id="ARBA00023180"/>
    </source>
</evidence>
<accession>A0A9Q0Y1C3</accession>
<dbReference type="InterPro" id="IPR015919">
    <property type="entry name" value="Cadherin-like_sf"/>
</dbReference>
<dbReference type="Gene3D" id="2.60.40.60">
    <property type="entry name" value="Cadherins"/>
    <property type="match status" value="3"/>
</dbReference>
<comment type="subcellular location">
    <subcellularLocation>
        <location evidence="1">Membrane</location>
        <topology evidence="1">Single-pass membrane protein</topology>
    </subcellularLocation>
</comment>
<dbReference type="OrthoDB" id="6252479at2759"/>
<name>A0A9Q0Y1C3_9SAUR</name>
<evidence type="ECO:0000256" key="7">
    <source>
        <dbReference type="ARBA" id="ARBA00023136"/>
    </source>
</evidence>
<evidence type="ECO:0000259" key="10">
    <source>
        <dbReference type="PROSITE" id="PS50268"/>
    </source>
</evidence>
<organism evidence="11 12">
    <name type="scientific">Phrynocephalus forsythii</name>
    <dbReference type="NCBI Taxonomy" id="171643"/>
    <lineage>
        <taxon>Eukaryota</taxon>
        <taxon>Metazoa</taxon>
        <taxon>Chordata</taxon>
        <taxon>Craniata</taxon>
        <taxon>Vertebrata</taxon>
        <taxon>Euteleostomi</taxon>
        <taxon>Lepidosauria</taxon>
        <taxon>Squamata</taxon>
        <taxon>Bifurcata</taxon>
        <taxon>Unidentata</taxon>
        <taxon>Episquamata</taxon>
        <taxon>Toxicofera</taxon>
        <taxon>Iguania</taxon>
        <taxon>Acrodonta</taxon>
        <taxon>Agamidae</taxon>
        <taxon>Agaminae</taxon>
        <taxon>Phrynocephalus</taxon>
    </lineage>
</organism>
<dbReference type="GO" id="GO:0007156">
    <property type="term" value="P:homophilic cell adhesion via plasma membrane adhesion molecules"/>
    <property type="evidence" value="ECO:0007669"/>
    <property type="project" value="InterPro"/>
</dbReference>
<dbReference type="PRINTS" id="PR00205">
    <property type="entry name" value="CADHERIN"/>
</dbReference>
<evidence type="ECO:0000313" key="11">
    <source>
        <dbReference type="EMBL" id="KAJ7338112.1"/>
    </source>
</evidence>
<reference evidence="11" key="1">
    <citation type="journal article" date="2023" name="DNA Res.">
        <title>Chromosome-level genome assembly of Phrynocephalus forsythii using third-generation DNA sequencing and Hi-C analysis.</title>
        <authorList>
            <person name="Qi Y."/>
            <person name="Zhao W."/>
            <person name="Zhao Y."/>
            <person name="Niu C."/>
            <person name="Cao S."/>
            <person name="Zhang Y."/>
        </authorList>
    </citation>
    <scope>NUCLEOTIDE SEQUENCE</scope>
    <source>
        <tissue evidence="11">Muscle</tissue>
    </source>
</reference>
<evidence type="ECO:0000256" key="4">
    <source>
        <dbReference type="ARBA" id="ARBA00022837"/>
    </source>
</evidence>
<protein>
    <recommendedName>
        <fullName evidence="10">Cadherin domain-containing protein</fullName>
    </recommendedName>
</protein>
<dbReference type="InterPro" id="IPR050174">
    <property type="entry name" value="Protocadherin/Cadherin-CA"/>
</dbReference>
<keyword evidence="8" id="KW-0325">Glycoprotein</keyword>
<keyword evidence="3" id="KW-0677">Repeat</keyword>
<dbReference type="EMBL" id="JAPFRF010000003">
    <property type="protein sequence ID" value="KAJ7338112.1"/>
    <property type="molecule type" value="Genomic_DNA"/>
</dbReference>
<evidence type="ECO:0000256" key="2">
    <source>
        <dbReference type="ARBA" id="ARBA00022692"/>
    </source>
</evidence>
<evidence type="ECO:0000256" key="3">
    <source>
        <dbReference type="ARBA" id="ARBA00022737"/>
    </source>
</evidence>
<dbReference type="InterPro" id="IPR013164">
    <property type="entry name" value="Cadherin_N"/>
</dbReference>
<dbReference type="Proteomes" id="UP001142489">
    <property type="component" value="Unassembled WGS sequence"/>
</dbReference>